<accession>A0A3G9ILD2</accession>
<dbReference type="RefSeq" id="WP_125653417.1">
    <property type="nucleotide sequence ID" value="NZ_AP019308.1"/>
</dbReference>
<dbReference type="OrthoDB" id="2587797at2"/>
<organism evidence="1 2">
    <name type="scientific">Paenibacillus baekrokdamisoli</name>
    <dbReference type="NCBI Taxonomy" id="1712516"/>
    <lineage>
        <taxon>Bacteria</taxon>
        <taxon>Bacillati</taxon>
        <taxon>Bacillota</taxon>
        <taxon>Bacilli</taxon>
        <taxon>Bacillales</taxon>
        <taxon>Paenibacillaceae</taxon>
        <taxon>Paenibacillus</taxon>
    </lineage>
</organism>
<dbReference type="Proteomes" id="UP000275368">
    <property type="component" value="Chromosome"/>
</dbReference>
<sequence>MTTHDKSKKESFEKSVKQSIPLLPIYLLIPILFWLAFRYTGTDMIWKAFGFGALGWIIALMLRGPISVLGMKLPKERAQKIIVGSSGPLEEGVRLGLLILTGTGFSWALSIGQGWAAVEVVYTIVQVVAIASLAKRTDEKAMQAKAMLEAQGMVSASPFWGLFERVSASAFHIGCTLLVAKYHWLVIALIPLHSFVNLGAVNLAKKSIARLEFYMAIVGIAALGAGLLVY</sequence>
<evidence type="ECO:0000313" key="2">
    <source>
        <dbReference type="Proteomes" id="UP000275368"/>
    </source>
</evidence>
<dbReference type="EMBL" id="AP019308">
    <property type="protein sequence ID" value="BBH19002.1"/>
    <property type="molecule type" value="Genomic_DNA"/>
</dbReference>
<keyword evidence="2" id="KW-1185">Reference proteome</keyword>
<gene>
    <name evidence="1" type="ORF">Back11_03470</name>
</gene>
<name>A0A3G9ILD2_9BACL</name>
<protein>
    <submittedName>
        <fullName evidence="1">Uncharacterized protein</fullName>
    </submittedName>
</protein>
<dbReference type="AlphaFoldDB" id="A0A3G9ILD2"/>
<proteinExistence type="predicted"/>
<reference evidence="1 2" key="1">
    <citation type="submission" date="2018-11" db="EMBL/GenBank/DDBJ databases">
        <title>Complete genome sequence of Paenibacillus baekrokdamisoli strain KCTC 33723.</title>
        <authorList>
            <person name="Kang S.W."/>
            <person name="Lee K.C."/>
            <person name="Kim K.K."/>
            <person name="Kim J.S."/>
            <person name="Kim D.S."/>
            <person name="Ko S.H."/>
            <person name="Yang S.H."/>
            <person name="Lee J.S."/>
        </authorList>
    </citation>
    <scope>NUCLEOTIDE SEQUENCE [LARGE SCALE GENOMIC DNA]</scope>
    <source>
        <strain evidence="1 2">KCTC 33723</strain>
    </source>
</reference>
<dbReference type="KEGG" id="pbk:Back11_03470"/>
<evidence type="ECO:0000313" key="1">
    <source>
        <dbReference type="EMBL" id="BBH19002.1"/>
    </source>
</evidence>